<feature type="transmembrane region" description="Helical" evidence="1">
    <location>
        <begin position="92"/>
        <end position="109"/>
    </location>
</feature>
<feature type="transmembrane region" description="Helical" evidence="1">
    <location>
        <begin position="66"/>
        <end position="85"/>
    </location>
</feature>
<protein>
    <submittedName>
        <fullName evidence="2">LexA-binding, inner membrane-associated putative hydrolase</fullName>
    </submittedName>
</protein>
<comment type="caution">
    <text evidence="2">The sequence shown here is derived from an EMBL/GenBank/DDBJ whole genome shotgun (WGS) entry which is preliminary data.</text>
</comment>
<gene>
    <name evidence="2" type="ORF">DET61_12052</name>
</gene>
<dbReference type="GO" id="GO:0016787">
    <property type="term" value="F:hydrolase activity"/>
    <property type="evidence" value="ECO:0007669"/>
    <property type="project" value="UniProtKB-KW"/>
</dbReference>
<reference evidence="2 3" key="1">
    <citation type="submission" date="2018-07" db="EMBL/GenBank/DDBJ databases">
        <title>Freshwater and sediment microbial communities from various areas in North America, analyzing microbe dynamics in response to fracking.</title>
        <authorList>
            <person name="Lamendella R."/>
        </authorList>
    </citation>
    <scope>NUCLEOTIDE SEQUENCE [LARGE SCALE GENOMIC DNA]</scope>
    <source>
        <strain evidence="2 3">105B</strain>
    </source>
</reference>
<evidence type="ECO:0000313" key="2">
    <source>
        <dbReference type="EMBL" id="RCW62930.1"/>
    </source>
</evidence>
<organism evidence="2 3">
    <name type="scientific">Marinobacter nauticus</name>
    <name type="common">Marinobacter hydrocarbonoclasticus</name>
    <name type="synonym">Marinobacter aquaeolei</name>
    <dbReference type="NCBI Taxonomy" id="2743"/>
    <lineage>
        <taxon>Bacteria</taxon>
        <taxon>Pseudomonadati</taxon>
        <taxon>Pseudomonadota</taxon>
        <taxon>Gammaproteobacteria</taxon>
        <taxon>Pseudomonadales</taxon>
        <taxon>Marinobacteraceae</taxon>
        <taxon>Marinobacter</taxon>
    </lineage>
</organism>
<keyword evidence="1" id="KW-0812">Transmembrane</keyword>
<evidence type="ECO:0000313" key="3">
    <source>
        <dbReference type="Proteomes" id="UP000253647"/>
    </source>
</evidence>
<dbReference type="AlphaFoldDB" id="A0A368X4K4"/>
<sequence>MHQLGHNITGMFTGLAAGMYLNDQYEAGLTAVGVSILGGWYGGVFPDNVEKVFGVYWIEHRTVTHWVPLWIGALVWVVSAGYPLPFMFGGEVYAAALAFVLGGLTHLLFDWPNPTGIPFLHPWGRHSLHWWKSGEADLLCVLVWGGASLGYAVWS</sequence>
<dbReference type="Pfam" id="PF04307">
    <property type="entry name" value="YdjM"/>
    <property type="match status" value="1"/>
</dbReference>
<dbReference type="Proteomes" id="UP000253647">
    <property type="component" value="Unassembled WGS sequence"/>
</dbReference>
<dbReference type="RefSeq" id="WP_114435412.1">
    <property type="nucleotide sequence ID" value="NZ_QPJI01000020.1"/>
</dbReference>
<evidence type="ECO:0000256" key="1">
    <source>
        <dbReference type="SAM" id="Phobius"/>
    </source>
</evidence>
<name>A0A368X4K4_MARNT</name>
<keyword evidence="1" id="KW-0472">Membrane</keyword>
<proteinExistence type="predicted"/>
<keyword evidence="2" id="KW-0378">Hydrolase</keyword>
<dbReference type="InterPro" id="IPR007404">
    <property type="entry name" value="YdjM-like"/>
</dbReference>
<accession>A0A368X4K4</accession>
<keyword evidence="1" id="KW-1133">Transmembrane helix</keyword>
<dbReference type="EMBL" id="QPJI01000020">
    <property type="protein sequence ID" value="RCW62930.1"/>
    <property type="molecule type" value="Genomic_DNA"/>
</dbReference>